<accession>A0A2I2KV76</accession>
<evidence type="ECO:0000256" key="1">
    <source>
        <dbReference type="ARBA" id="ARBA00008799"/>
    </source>
</evidence>
<dbReference type="Proteomes" id="UP000234331">
    <property type="component" value="Unassembled WGS sequence"/>
</dbReference>
<comment type="similarity">
    <text evidence="1">Belongs to the glycosyltransferase 20 family.</text>
</comment>
<evidence type="ECO:0000313" key="2">
    <source>
        <dbReference type="EMBL" id="SNQ49561.1"/>
    </source>
</evidence>
<dbReference type="SUPFAM" id="SSF53756">
    <property type="entry name" value="UDP-Glycosyltransferase/glycogen phosphorylase"/>
    <property type="match status" value="1"/>
</dbReference>
<dbReference type="OrthoDB" id="9761633at2"/>
<organism evidence="2 3">
    <name type="scientific">Frankia canadensis</name>
    <dbReference type="NCBI Taxonomy" id="1836972"/>
    <lineage>
        <taxon>Bacteria</taxon>
        <taxon>Bacillati</taxon>
        <taxon>Actinomycetota</taxon>
        <taxon>Actinomycetes</taxon>
        <taxon>Frankiales</taxon>
        <taxon>Frankiaceae</taxon>
        <taxon>Frankia</taxon>
    </lineage>
</organism>
<gene>
    <name evidence="2" type="ORF">FRACA_3460001</name>
</gene>
<proteinExistence type="inferred from homology"/>
<keyword evidence="3" id="KW-1185">Reference proteome</keyword>
<dbReference type="PANTHER" id="PTHR10788">
    <property type="entry name" value="TREHALOSE-6-PHOSPHATE SYNTHASE"/>
    <property type="match status" value="1"/>
</dbReference>
<reference evidence="2 3" key="1">
    <citation type="submission" date="2017-06" db="EMBL/GenBank/DDBJ databases">
        <authorList>
            <person name="Kim H.J."/>
            <person name="Triplett B.A."/>
        </authorList>
    </citation>
    <scope>NUCLEOTIDE SEQUENCE [LARGE SCALE GENOMIC DNA]</scope>
    <source>
        <strain evidence="2">FRACA_ARgP5</strain>
    </source>
</reference>
<dbReference type="AlphaFoldDB" id="A0A2I2KV76"/>
<dbReference type="CDD" id="cd03788">
    <property type="entry name" value="GT20_TPS"/>
    <property type="match status" value="1"/>
</dbReference>
<dbReference type="PANTHER" id="PTHR10788:SF106">
    <property type="entry name" value="BCDNA.GH08860"/>
    <property type="match status" value="1"/>
</dbReference>
<name>A0A2I2KV76_9ACTN</name>
<protein>
    <submittedName>
        <fullName evidence="2">Alpha,alpha-trehalose-phosphate synthase</fullName>
    </submittedName>
</protein>
<dbReference type="InterPro" id="IPR001830">
    <property type="entry name" value="Glyco_trans_20"/>
</dbReference>
<evidence type="ECO:0000313" key="3">
    <source>
        <dbReference type="Proteomes" id="UP000234331"/>
    </source>
</evidence>
<dbReference type="GO" id="GO:0005992">
    <property type="term" value="P:trehalose biosynthetic process"/>
    <property type="evidence" value="ECO:0007669"/>
    <property type="project" value="InterPro"/>
</dbReference>
<sequence>MLVASNRGPVAFAAGDDGELVLRRGAGGLVSGLSQAAADAPAEALPMVWVCAALGDADRRAVRATPGGRLDLAGHDTGGTAVRMLDVEPTVFDRAYNAIANRTLWFIQHLLYAPATQPVFGPVFRRDWAAYEAYNDMFAEALAHEAAPGAAVLVQDYHLTLVPGRLRELRPDLRIAHFSHTPWAPPEYFRLLPDDIGEQILRGMLGADRLGFLTDAWADAFEDCVRALPGVRVEPRELLVAPPPGGWPSGDPQAPRTVRIGVHPLGVDADELRARAGAPDVAARAAELRRATAGCRLIVRVDRTELSKNIVRGLAAYRELLRSRPQWRGKVTHLVCAYPSRHDLPEYREYTAAVLRLAAEIEDEFATEGWRPLRLELTDDYPRSIAALALAEVLVVNPIRDGMNLVAKEGPVLSHDGAALVLSREAGACAEMGSAALVINPFDIEATAAALHTALTMPPADRRRRADELAAVAGLLPPRIWFTDQLAALTADS</sequence>
<dbReference type="RefSeq" id="WP_101833030.1">
    <property type="nucleotide sequence ID" value="NZ_FZMO01000275.1"/>
</dbReference>
<dbReference type="EMBL" id="FZMO01000275">
    <property type="protein sequence ID" value="SNQ49561.1"/>
    <property type="molecule type" value="Genomic_DNA"/>
</dbReference>
<dbReference type="Gene3D" id="3.40.50.2000">
    <property type="entry name" value="Glycogen Phosphorylase B"/>
    <property type="match status" value="2"/>
</dbReference>
<dbReference type="GO" id="GO:0003825">
    <property type="term" value="F:alpha,alpha-trehalose-phosphate synthase (UDP-forming) activity"/>
    <property type="evidence" value="ECO:0007669"/>
    <property type="project" value="TreeGrafter"/>
</dbReference>
<dbReference type="Pfam" id="PF00982">
    <property type="entry name" value="Glyco_transf_20"/>
    <property type="match status" value="1"/>
</dbReference>